<reference evidence="2" key="2">
    <citation type="submission" date="2014-07" db="EMBL/GenBank/DDBJ databases">
        <authorList>
            <person name="Hull J."/>
        </authorList>
    </citation>
    <scope>NUCLEOTIDE SEQUENCE</scope>
</reference>
<feature type="non-terminal residue" evidence="2">
    <location>
        <position position="1"/>
    </location>
</feature>
<sequence>GMLGDDMKEKFRDRQGLGILGNVKAEDEDQIGCEDRNGDGAGHWCPEEGGARNQREESEMKAKEKEFYCVEELDNLPSTSSRVALIDGIEELPIEAVGERRQEKDENGNANLEGVFHAADPLEDGEENSIKSEEIGEDRKEHGEHESIVKGGEEGEIVEAEGVVEEPQEYGSVPENQNPTVERQVTSDELRHAEVSNDGYKDSQIVREEYHKDAHVACDEYTSGDEYPIGACHEYDAVPISEDGRHRYDRVPGTGTSGKELAEAPGNGNARQVPEYGIADSQSCIFHYSACGNHTLPVPESLPDHLNLQELLENGNHFLNFKDTEETGTSLIQDYKVDGEAEDVGHGMESVEPASLTNTTQDVERKIAPYDQKPTPSTSGLC</sequence>
<reference evidence="2" key="1">
    <citation type="journal article" date="2014" name="PLoS ONE">
        <title>Transcriptome-Based Identification of ABC Transporters in the Western Tarnished Plant Bug Lygus hesperus.</title>
        <authorList>
            <person name="Hull J.J."/>
            <person name="Chaney K."/>
            <person name="Geib S.M."/>
            <person name="Fabrick J.A."/>
            <person name="Brent C.S."/>
            <person name="Walsh D."/>
            <person name="Lavine L.C."/>
        </authorList>
    </citation>
    <scope>NUCLEOTIDE SEQUENCE</scope>
</reference>
<protein>
    <submittedName>
        <fullName evidence="2">Midasin</fullName>
    </submittedName>
</protein>
<accession>A0A0A9WH15</accession>
<feature type="region of interest" description="Disordered" evidence="1">
    <location>
        <begin position="347"/>
        <end position="382"/>
    </location>
</feature>
<proteinExistence type="predicted"/>
<feature type="compositionally biased region" description="Basic and acidic residues" evidence="1">
    <location>
        <begin position="128"/>
        <end position="153"/>
    </location>
</feature>
<feature type="compositionally biased region" description="Basic and acidic residues" evidence="1">
    <location>
        <begin position="1"/>
        <end position="15"/>
    </location>
</feature>
<evidence type="ECO:0000313" key="2">
    <source>
        <dbReference type="EMBL" id="JAG07737.1"/>
    </source>
</evidence>
<evidence type="ECO:0000256" key="1">
    <source>
        <dbReference type="SAM" id="MobiDB-lite"/>
    </source>
</evidence>
<feature type="region of interest" description="Disordered" evidence="1">
    <location>
        <begin position="1"/>
        <end position="62"/>
    </location>
</feature>
<gene>
    <name evidence="2" type="primary">mdn1_4</name>
    <name evidence="2" type="ORF">CM83_62578</name>
</gene>
<dbReference type="EMBL" id="GBHO01035867">
    <property type="protein sequence ID" value="JAG07737.1"/>
    <property type="molecule type" value="Transcribed_RNA"/>
</dbReference>
<feature type="compositionally biased region" description="Basic and acidic residues" evidence="1">
    <location>
        <begin position="45"/>
        <end position="62"/>
    </location>
</feature>
<dbReference type="AlphaFoldDB" id="A0A0A9WH15"/>
<name>A0A0A9WH15_LYGHE</name>
<organism evidence="2">
    <name type="scientific">Lygus hesperus</name>
    <name type="common">Western plant bug</name>
    <dbReference type="NCBI Taxonomy" id="30085"/>
    <lineage>
        <taxon>Eukaryota</taxon>
        <taxon>Metazoa</taxon>
        <taxon>Ecdysozoa</taxon>
        <taxon>Arthropoda</taxon>
        <taxon>Hexapoda</taxon>
        <taxon>Insecta</taxon>
        <taxon>Pterygota</taxon>
        <taxon>Neoptera</taxon>
        <taxon>Paraneoptera</taxon>
        <taxon>Hemiptera</taxon>
        <taxon>Heteroptera</taxon>
        <taxon>Panheteroptera</taxon>
        <taxon>Cimicomorpha</taxon>
        <taxon>Miridae</taxon>
        <taxon>Mirini</taxon>
        <taxon>Lygus</taxon>
    </lineage>
</organism>
<feature type="region of interest" description="Disordered" evidence="1">
    <location>
        <begin position="116"/>
        <end position="156"/>
    </location>
</feature>